<evidence type="ECO:0000256" key="2">
    <source>
        <dbReference type="ARBA" id="ARBA00022801"/>
    </source>
</evidence>
<dbReference type="EMBL" id="OC915945">
    <property type="protein sequence ID" value="CAD7642540.1"/>
    <property type="molecule type" value="Genomic_DNA"/>
</dbReference>
<name>A0A7R9LJ85_9ACAR</name>
<keyword evidence="1" id="KW-0645">Protease</keyword>
<dbReference type="Gene3D" id="2.40.10.10">
    <property type="entry name" value="Trypsin-like serine proteases"/>
    <property type="match status" value="1"/>
</dbReference>
<keyword evidence="2" id="KW-0378">Hydrolase</keyword>
<dbReference type="InterPro" id="IPR001254">
    <property type="entry name" value="Trypsin_dom"/>
</dbReference>
<reference evidence="7" key="1">
    <citation type="submission" date="2020-11" db="EMBL/GenBank/DDBJ databases">
        <authorList>
            <person name="Tran Van P."/>
        </authorList>
    </citation>
    <scope>NUCLEOTIDE SEQUENCE</scope>
</reference>
<dbReference type="InterPro" id="IPR043504">
    <property type="entry name" value="Peptidase_S1_PA_chymotrypsin"/>
</dbReference>
<dbReference type="Proteomes" id="UP000728032">
    <property type="component" value="Unassembled WGS sequence"/>
</dbReference>
<feature type="compositionally biased region" description="Basic and acidic residues" evidence="5">
    <location>
        <begin position="7"/>
        <end position="26"/>
    </location>
</feature>
<sequence>MKSSLCCDRDSTQKNKTSERQPKHNIRDKTNLRLTDRWFAETNGNDSEDKILEAGFGVSKPKPWRKDDDESIEFNEKAEIVVDLDNPVKAPTPQTRRRADVPGLALINAHGCGVSDFQNQRIVNGKDAKFGAYPWMVSMLKNGDAWCGASIINDKWIVTAAHCFMKVGSVDRNSVRLGNDIRAGYSTCFTTKCSRNLIALMRVNRPIKMSKTVKPICLPTRAYEDAKSSSLLVVGWGQVTYENKDLPINLQEVVLNRVNLNECAEMYQAKGNNIYFSQLCTWNKGQDACQGDSGGPAIEWQNKIAYIVGIVSYGSTCADDMPGIYRTHSQTIVTTDRMKRVIGTPIYMYLNPDQWLVERDRMSAAVQYFKTYDTDPESGPSKKTQFVISQPKPWRRDDVVAARANRAAEIPADTQNSQLEFKH</sequence>
<evidence type="ECO:0000256" key="3">
    <source>
        <dbReference type="ARBA" id="ARBA00022825"/>
    </source>
</evidence>
<dbReference type="OrthoDB" id="6493914at2759"/>
<dbReference type="PROSITE" id="PS50240">
    <property type="entry name" value="TRYPSIN_DOM"/>
    <property type="match status" value="1"/>
</dbReference>
<evidence type="ECO:0000256" key="1">
    <source>
        <dbReference type="ARBA" id="ARBA00022670"/>
    </source>
</evidence>
<feature type="region of interest" description="Disordered" evidence="5">
    <location>
        <begin position="1"/>
        <end position="26"/>
    </location>
</feature>
<dbReference type="InterPro" id="IPR018114">
    <property type="entry name" value="TRYPSIN_HIS"/>
</dbReference>
<evidence type="ECO:0000256" key="5">
    <source>
        <dbReference type="SAM" id="MobiDB-lite"/>
    </source>
</evidence>
<dbReference type="PROSITE" id="PS00134">
    <property type="entry name" value="TRYPSIN_HIS"/>
    <property type="match status" value="1"/>
</dbReference>
<dbReference type="Pfam" id="PF00089">
    <property type="entry name" value="Trypsin"/>
    <property type="match status" value="1"/>
</dbReference>
<gene>
    <name evidence="7" type="ORF">ONB1V03_LOCUS3645</name>
</gene>
<evidence type="ECO:0000313" key="7">
    <source>
        <dbReference type="EMBL" id="CAD7642540.1"/>
    </source>
</evidence>
<dbReference type="GO" id="GO:0006508">
    <property type="term" value="P:proteolysis"/>
    <property type="evidence" value="ECO:0007669"/>
    <property type="project" value="UniProtKB-KW"/>
</dbReference>
<protein>
    <recommendedName>
        <fullName evidence="6">Peptidase S1 domain-containing protein</fullName>
    </recommendedName>
</protein>
<dbReference type="SUPFAM" id="SSF50494">
    <property type="entry name" value="Trypsin-like serine proteases"/>
    <property type="match status" value="1"/>
</dbReference>
<dbReference type="InterPro" id="IPR009003">
    <property type="entry name" value="Peptidase_S1_PA"/>
</dbReference>
<dbReference type="AlphaFoldDB" id="A0A7R9LJ85"/>
<dbReference type="GO" id="GO:0004252">
    <property type="term" value="F:serine-type endopeptidase activity"/>
    <property type="evidence" value="ECO:0007669"/>
    <property type="project" value="InterPro"/>
</dbReference>
<dbReference type="PANTHER" id="PTHR24252">
    <property type="entry name" value="ACROSIN-RELATED"/>
    <property type="match status" value="1"/>
</dbReference>
<evidence type="ECO:0000256" key="4">
    <source>
        <dbReference type="ARBA" id="ARBA00023157"/>
    </source>
</evidence>
<dbReference type="PRINTS" id="PR00722">
    <property type="entry name" value="CHYMOTRYPSIN"/>
</dbReference>
<keyword evidence="3" id="KW-0720">Serine protease</keyword>
<keyword evidence="4" id="KW-1015">Disulfide bond</keyword>
<accession>A0A7R9LJ85</accession>
<dbReference type="PANTHER" id="PTHR24252:SF17">
    <property type="entry name" value="SUPPRESSOR OF TUMORIGENICITY 14 PROTEIN HOMOLOG-RELATED"/>
    <property type="match status" value="1"/>
</dbReference>
<dbReference type="EMBL" id="CAJPVJ010001120">
    <property type="protein sequence ID" value="CAG2164085.1"/>
    <property type="molecule type" value="Genomic_DNA"/>
</dbReference>
<organism evidence="7">
    <name type="scientific">Oppiella nova</name>
    <dbReference type="NCBI Taxonomy" id="334625"/>
    <lineage>
        <taxon>Eukaryota</taxon>
        <taxon>Metazoa</taxon>
        <taxon>Ecdysozoa</taxon>
        <taxon>Arthropoda</taxon>
        <taxon>Chelicerata</taxon>
        <taxon>Arachnida</taxon>
        <taxon>Acari</taxon>
        <taxon>Acariformes</taxon>
        <taxon>Sarcoptiformes</taxon>
        <taxon>Oribatida</taxon>
        <taxon>Brachypylina</taxon>
        <taxon>Oppioidea</taxon>
        <taxon>Oppiidae</taxon>
        <taxon>Oppiella</taxon>
    </lineage>
</organism>
<keyword evidence="8" id="KW-1185">Reference proteome</keyword>
<feature type="domain" description="Peptidase S1" evidence="6">
    <location>
        <begin position="122"/>
        <end position="343"/>
    </location>
</feature>
<evidence type="ECO:0000313" key="8">
    <source>
        <dbReference type="Proteomes" id="UP000728032"/>
    </source>
</evidence>
<dbReference type="CDD" id="cd00190">
    <property type="entry name" value="Tryp_SPc"/>
    <property type="match status" value="1"/>
</dbReference>
<dbReference type="FunFam" id="2.40.10.10:FF:000036">
    <property type="entry name" value="Trypsin beta"/>
    <property type="match status" value="1"/>
</dbReference>
<evidence type="ECO:0000259" key="6">
    <source>
        <dbReference type="PROSITE" id="PS50240"/>
    </source>
</evidence>
<dbReference type="InterPro" id="IPR001314">
    <property type="entry name" value="Peptidase_S1A"/>
</dbReference>
<proteinExistence type="predicted"/>
<dbReference type="SMART" id="SM00020">
    <property type="entry name" value="Tryp_SPc"/>
    <property type="match status" value="1"/>
</dbReference>